<feature type="compositionally biased region" description="Low complexity" evidence="9">
    <location>
        <begin position="128"/>
        <end position="141"/>
    </location>
</feature>
<feature type="domain" description="Bifunctional inhibitor/plant lipid transfer protein/seed storage helical" evidence="11">
    <location>
        <begin position="35"/>
        <end position="113"/>
    </location>
</feature>
<protein>
    <recommendedName>
        <fullName evidence="11">Bifunctional inhibitor/plant lipid transfer protein/seed storage helical domain-containing protein</fullName>
    </recommendedName>
</protein>
<dbReference type="GO" id="GO:0008289">
    <property type="term" value="F:lipid binding"/>
    <property type="evidence" value="ECO:0007669"/>
    <property type="project" value="InterPro"/>
</dbReference>
<reference evidence="13" key="1">
    <citation type="journal article" date="2016" name="Nat. Biotechnol.">
        <title>Sequencing wild and cultivated cassava and related species reveals extensive interspecific hybridization and genetic diversity.</title>
        <authorList>
            <person name="Bredeson J.V."/>
            <person name="Lyons J.B."/>
            <person name="Prochnik S.E."/>
            <person name="Wu G.A."/>
            <person name="Ha C.M."/>
            <person name="Edsinger-Gonzales E."/>
            <person name="Grimwood J."/>
            <person name="Schmutz J."/>
            <person name="Rabbi I.Y."/>
            <person name="Egesi C."/>
            <person name="Nauluvula P."/>
            <person name="Lebot V."/>
            <person name="Ndunguru J."/>
            <person name="Mkamilo G."/>
            <person name="Bart R.S."/>
            <person name="Setter T.L."/>
            <person name="Gleadow R.M."/>
            <person name="Kulakow P."/>
            <person name="Ferguson M.E."/>
            <person name="Rounsley S."/>
            <person name="Rokhsar D.S."/>
        </authorList>
    </citation>
    <scope>NUCLEOTIDE SEQUENCE [LARGE SCALE GENOMIC DNA]</scope>
    <source>
        <strain evidence="13">cv. AM560-2</strain>
    </source>
</reference>
<dbReference type="InterPro" id="IPR016140">
    <property type="entry name" value="Bifunc_inhib/LTP/seed_store"/>
</dbReference>
<dbReference type="InterPro" id="IPR043325">
    <property type="entry name" value="LTSS"/>
</dbReference>
<dbReference type="OrthoDB" id="659547at2759"/>
<dbReference type="InterPro" id="IPR036312">
    <property type="entry name" value="Bifun_inhib/LTP/seed_sf"/>
</dbReference>
<organism evidence="12 13">
    <name type="scientific">Manihot esculenta</name>
    <name type="common">Cassava</name>
    <name type="synonym">Jatropha manihot</name>
    <dbReference type="NCBI Taxonomy" id="3983"/>
    <lineage>
        <taxon>Eukaryota</taxon>
        <taxon>Viridiplantae</taxon>
        <taxon>Streptophyta</taxon>
        <taxon>Embryophyta</taxon>
        <taxon>Tracheophyta</taxon>
        <taxon>Spermatophyta</taxon>
        <taxon>Magnoliopsida</taxon>
        <taxon>eudicotyledons</taxon>
        <taxon>Gunneridae</taxon>
        <taxon>Pentapetalae</taxon>
        <taxon>rosids</taxon>
        <taxon>fabids</taxon>
        <taxon>Malpighiales</taxon>
        <taxon>Euphorbiaceae</taxon>
        <taxon>Crotonoideae</taxon>
        <taxon>Manihoteae</taxon>
        <taxon>Manihot</taxon>
    </lineage>
</organism>
<dbReference type="Gene3D" id="1.10.110.10">
    <property type="entry name" value="Plant lipid-transfer and hydrophobic proteins"/>
    <property type="match status" value="1"/>
</dbReference>
<evidence type="ECO:0000256" key="10">
    <source>
        <dbReference type="SAM" id="SignalP"/>
    </source>
</evidence>
<dbReference type="Proteomes" id="UP000091857">
    <property type="component" value="Chromosome 14"/>
</dbReference>
<accession>A0A2C9UNC0</accession>
<dbReference type="GO" id="GO:0005886">
    <property type="term" value="C:plasma membrane"/>
    <property type="evidence" value="ECO:0007669"/>
    <property type="project" value="UniProtKB-SubCell"/>
</dbReference>
<keyword evidence="13" id="KW-1185">Reference proteome</keyword>
<dbReference type="AlphaFoldDB" id="A0A2C9UNC0"/>
<evidence type="ECO:0000313" key="12">
    <source>
        <dbReference type="EMBL" id="OAY32108.1"/>
    </source>
</evidence>
<sequence>MASTRSLILFIFSIVSISAAYATHHAAAPAPSFDCSILVMKMAECLTYVSNGSTTTKPEGSCCSGLKTVLNTDAECLCEAFKSSAQFGVVLNVTKAIALPTACKLQASSVPNCGLSLAPICSPGASPSSSASPSPTTASGSNVQAPAPSPGASNSHGLSMSVGSLAIGFVIAVFSCF</sequence>
<evidence type="ECO:0000256" key="1">
    <source>
        <dbReference type="ARBA" id="ARBA00004609"/>
    </source>
</evidence>
<evidence type="ECO:0000256" key="5">
    <source>
        <dbReference type="ARBA" id="ARBA00022729"/>
    </source>
</evidence>
<feature type="chain" id="PRO_5012135314" description="Bifunctional inhibitor/plant lipid transfer protein/seed storage helical domain-containing protein" evidence="10">
    <location>
        <begin position="23"/>
        <end position="177"/>
    </location>
</feature>
<evidence type="ECO:0000259" key="11">
    <source>
        <dbReference type="SMART" id="SM00499"/>
    </source>
</evidence>
<comment type="similarity">
    <text evidence="2">Belongs to the plant LTP family.</text>
</comment>
<keyword evidence="6" id="KW-1015">Disulfide bond</keyword>
<keyword evidence="8" id="KW-0449">Lipoprotein</keyword>
<gene>
    <name evidence="12" type="ORF">MANES_14G166800v8</name>
</gene>
<evidence type="ECO:0000256" key="3">
    <source>
        <dbReference type="ARBA" id="ARBA00022475"/>
    </source>
</evidence>
<comment type="caution">
    <text evidence="12">The sequence shown here is derived from an EMBL/GenBank/DDBJ whole genome shotgun (WGS) entry which is preliminary data.</text>
</comment>
<keyword evidence="4" id="KW-0336">GPI-anchor</keyword>
<evidence type="ECO:0000256" key="7">
    <source>
        <dbReference type="ARBA" id="ARBA00023180"/>
    </source>
</evidence>
<feature type="signal peptide" evidence="10">
    <location>
        <begin position="1"/>
        <end position="22"/>
    </location>
</feature>
<proteinExistence type="inferred from homology"/>
<keyword evidence="7" id="KW-0325">Glycoprotein</keyword>
<dbReference type="CDD" id="cd00010">
    <property type="entry name" value="AAI_LTSS"/>
    <property type="match status" value="1"/>
</dbReference>
<evidence type="ECO:0000256" key="8">
    <source>
        <dbReference type="ARBA" id="ARBA00023288"/>
    </source>
</evidence>
<dbReference type="Pfam" id="PF14368">
    <property type="entry name" value="LTP_2"/>
    <property type="match status" value="1"/>
</dbReference>
<evidence type="ECO:0000256" key="9">
    <source>
        <dbReference type="SAM" id="MobiDB-lite"/>
    </source>
</evidence>
<keyword evidence="5 10" id="KW-0732">Signal</keyword>
<keyword evidence="4" id="KW-0472">Membrane</keyword>
<evidence type="ECO:0000313" key="13">
    <source>
        <dbReference type="Proteomes" id="UP000091857"/>
    </source>
</evidence>
<evidence type="ECO:0000256" key="4">
    <source>
        <dbReference type="ARBA" id="ARBA00022622"/>
    </source>
</evidence>
<dbReference type="PRINTS" id="PR00382">
    <property type="entry name" value="LIPIDTRNSFER"/>
</dbReference>
<dbReference type="SMART" id="SM00499">
    <property type="entry name" value="AAI"/>
    <property type="match status" value="1"/>
</dbReference>
<dbReference type="InterPro" id="IPR000528">
    <property type="entry name" value="Plant_nsLTP"/>
</dbReference>
<evidence type="ECO:0000256" key="6">
    <source>
        <dbReference type="ARBA" id="ARBA00023157"/>
    </source>
</evidence>
<keyword evidence="3" id="KW-1003">Cell membrane</keyword>
<dbReference type="FunFam" id="1.10.110.10:FF:000001">
    <property type="entry name" value="Bifunctional inhibitor/lipid-transfer protein/seed storage 2S albumin superfamily protein"/>
    <property type="match status" value="1"/>
</dbReference>
<dbReference type="PANTHER" id="PTHR33044">
    <property type="entry name" value="BIFUNCTIONAL INHIBITOR/LIPID-TRANSFER PROTEIN/SEED STORAGE 2S ALBUMIN SUPERFAMILY PROTEIN-RELATED"/>
    <property type="match status" value="1"/>
</dbReference>
<dbReference type="SUPFAM" id="SSF47699">
    <property type="entry name" value="Bifunctional inhibitor/lipid-transfer protein/seed storage 2S albumin"/>
    <property type="match status" value="1"/>
</dbReference>
<dbReference type="EMBL" id="CM004400">
    <property type="protein sequence ID" value="OAY32108.1"/>
    <property type="molecule type" value="Genomic_DNA"/>
</dbReference>
<comment type="subcellular location">
    <subcellularLocation>
        <location evidence="1">Cell membrane</location>
        <topology evidence="1">Lipid-anchor</topology>
        <topology evidence="1">GPI-anchor</topology>
    </subcellularLocation>
</comment>
<dbReference type="STRING" id="3983.A0A2C9UNC0"/>
<dbReference type="GO" id="GO:0006869">
    <property type="term" value="P:lipid transport"/>
    <property type="evidence" value="ECO:0007669"/>
    <property type="project" value="InterPro"/>
</dbReference>
<dbReference type="GO" id="GO:0098552">
    <property type="term" value="C:side of membrane"/>
    <property type="evidence" value="ECO:0007669"/>
    <property type="project" value="UniProtKB-KW"/>
</dbReference>
<dbReference type="OMA" id="FINMADC"/>
<evidence type="ECO:0000256" key="2">
    <source>
        <dbReference type="ARBA" id="ARBA00009748"/>
    </source>
</evidence>
<feature type="region of interest" description="Disordered" evidence="9">
    <location>
        <begin position="128"/>
        <end position="152"/>
    </location>
</feature>
<dbReference type="Gramene" id="Manes.14G166800.1.v8.1">
    <property type="protein sequence ID" value="Manes.14G166800.1.v8.1.CDS"/>
    <property type="gene ID" value="Manes.14G166800.v8.1"/>
</dbReference>
<name>A0A2C9UNC0_MANES</name>